<organism evidence="1 2">
    <name type="scientific">Candidatus Acetatifactor stercoripullorum</name>
    <dbReference type="NCBI Taxonomy" id="2838414"/>
    <lineage>
        <taxon>Bacteria</taxon>
        <taxon>Bacillati</taxon>
        <taxon>Bacillota</taxon>
        <taxon>Clostridia</taxon>
        <taxon>Lachnospirales</taxon>
        <taxon>Lachnospiraceae</taxon>
        <taxon>Acetatifactor</taxon>
    </lineage>
</organism>
<reference evidence="1" key="2">
    <citation type="submission" date="2021-04" db="EMBL/GenBank/DDBJ databases">
        <authorList>
            <person name="Gilroy R."/>
        </authorList>
    </citation>
    <scope>NUCLEOTIDE SEQUENCE</scope>
    <source>
        <strain evidence="1">CHK195-6426</strain>
    </source>
</reference>
<reference evidence="1" key="1">
    <citation type="journal article" date="2021" name="PeerJ">
        <title>Extensive microbial diversity within the chicken gut microbiome revealed by metagenomics and culture.</title>
        <authorList>
            <person name="Gilroy R."/>
            <person name="Ravi A."/>
            <person name="Getino M."/>
            <person name="Pursley I."/>
            <person name="Horton D.L."/>
            <person name="Alikhan N.F."/>
            <person name="Baker D."/>
            <person name="Gharbi K."/>
            <person name="Hall N."/>
            <person name="Watson M."/>
            <person name="Adriaenssens E.M."/>
            <person name="Foster-Nyarko E."/>
            <person name="Jarju S."/>
            <person name="Secka A."/>
            <person name="Antonio M."/>
            <person name="Oren A."/>
            <person name="Chaudhuri R.R."/>
            <person name="La Ragione R."/>
            <person name="Hildebrand F."/>
            <person name="Pallen M.J."/>
        </authorList>
    </citation>
    <scope>NUCLEOTIDE SEQUENCE</scope>
    <source>
        <strain evidence="1">CHK195-6426</strain>
    </source>
</reference>
<dbReference type="AlphaFoldDB" id="A0A9D1R846"/>
<evidence type="ECO:0000313" key="2">
    <source>
        <dbReference type="Proteomes" id="UP000824265"/>
    </source>
</evidence>
<sequence>MTENEAIKELSNELRIITSIIAFCRDFEKESDMALAYRLKRQEAMKIAISALKEIQEYQNIGTADECKAAVEKQRPMKPLEGLDLYGNDYKICRQCSAIVEDGEWRANFCPDCGNAIDWSKEECDL</sequence>
<gene>
    <name evidence="1" type="ORF">H9742_14405</name>
</gene>
<dbReference type="Proteomes" id="UP000824265">
    <property type="component" value="Unassembled WGS sequence"/>
</dbReference>
<protein>
    <submittedName>
        <fullName evidence="1">Uncharacterized protein</fullName>
    </submittedName>
</protein>
<accession>A0A9D1R846</accession>
<comment type="caution">
    <text evidence="1">The sequence shown here is derived from an EMBL/GenBank/DDBJ whole genome shotgun (WGS) entry which is preliminary data.</text>
</comment>
<name>A0A9D1R846_9FIRM</name>
<dbReference type="EMBL" id="DXGH01000073">
    <property type="protein sequence ID" value="HIW82689.1"/>
    <property type="molecule type" value="Genomic_DNA"/>
</dbReference>
<proteinExistence type="predicted"/>
<evidence type="ECO:0000313" key="1">
    <source>
        <dbReference type="EMBL" id="HIW82689.1"/>
    </source>
</evidence>